<organism evidence="2 3">
    <name type="scientific">Paenibacillus solanacearum</name>
    <dbReference type="NCBI Taxonomy" id="2048548"/>
    <lineage>
        <taxon>Bacteria</taxon>
        <taxon>Bacillati</taxon>
        <taxon>Bacillota</taxon>
        <taxon>Bacilli</taxon>
        <taxon>Bacillales</taxon>
        <taxon>Paenibacillaceae</taxon>
        <taxon>Paenibacillus</taxon>
    </lineage>
</organism>
<evidence type="ECO:0000259" key="1">
    <source>
        <dbReference type="Pfam" id="PF05448"/>
    </source>
</evidence>
<feature type="domain" description="Acetyl xylan esterase" evidence="1">
    <location>
        <begin position="71"/>
        <end position="213"/>
    </location>
</feature>
<dbReference type="InterPro" id="IPR050261">
    <property type="entry name" value="FrsA_esterase"/>
</dbReference>
<reference evidence="2" key="1">
    <citation type="submission" date="2021-06" db="EMBL/GenBank/DDBJ databases">
        <authorList>
            <person name="Criscuolo A."/>
        </authorList>
    </citation>
    <scope>NUCLEOTIDE SEQUENCE</scope>
    <source>
        <strain evidence="2">CIP111600</strain>
    </source>
</reference>
<dbReference type="EMBL" id="CAJVAS010000027">
    <property type="protein sequence ID" value="CAG7644323.1"/>
    <property type="molecule type" value="Genomic_DNA"/>
</dbReference>
<keyword evidence="3" id="KW-1185">Reference proteome</keyword>
<dbReference type="RefSeq" id="WP_218094384.1">
    <property type="nucleotide sequence ID" value="NZ_CAJVAS010000027.1"/>
</dbReference>
<sequence>MKRYLNDWAARRVERPLPVFASPAEFTAWRAERQANFHRALGIDKYLQAERTPLNIRVSGVIDDQAYRLEKLYYESLPGLYVAGHLYIPRELSSPAPGVLYVCGHHRNQKIQYQDHARRLAQLGFVTLIIDTVQNGEVFGEHHGTYSRGWFDWVSKGYTPAAIEVWNAIRGLDLLSARDEVDEQRLGVTGHSGGGSISWWTMCADDRVKAIAASSGTGHEASHLRERTLDRHCDCNFPNNPFGWSLIEQYALAAPRPVLIVAPDRDAVFQIDSVEDVFGRLKGLYASLGAEDRLKLFAFRSAHMYTPESRKQIFSWLLRHLAGQEVSPAVVEDIDGERLPDEQLLVYGGQPPADDRSLTVQEWFIPAARPVMPDSPQMLEQCRDNLVARLRQESFSAFPPAAGPCKPVIRQRTWNKPQTSWWFLFDYEAEAYWQLQGELHGAAPEPAEGSALRPLAVTLRMTGDERGKGAFALLQSASSSWLKARLDPRGTGDTAWGAEWHWHIRRAAALLGGTVASMRVWDTLRGIEALRNIPGVDSKRIVLSGSGEMAVVALYAALLDGNIAAVILDHPPDTLDAPDASRESPCFKEVINALRHADLPQTAACLWPAKLVFVGELPDGYRLTRDVYERMGGSVQVVSCAKEIHFSALI</sequence>
<comment type="caution">
    <text evidence="2">The sequence shown here is derived from an EMBL/GenBank/DDBJ whole genome shotgun (WGS) entry which is preliminary data.</text>
</comment>
<accession>A0A916K533</accession>
<proteinExistence type="predicted"/>
<evidence type="ECO:0000313" key="2">
    <source>
        <dbReference type="EMBL" id="CAG7644323.1"/>
    </source>
</evidence>
<dbReference type="Pfam" id="PF05448">
    <property type="entry name" value="AXE1"/>
    <property type="match status" value="1"/>
</dbReference>
<dbReference type="Proteomes" id="UP000693672">
    <property type="component" value="Unassembled WGS sequence"/>
</dbReference>
<evidence type="ECO:0000313" key="3">
    <source>
        <dbReference type="Proteomes" id="UP000693672"/>
    </source>
</evidence>
<dbReference type="PANTHER" id="PTHR22946:SF8">
    <property type="entry name" value="ACETYL XYLAN ESTERASE DOMAIN-CONTAINING PROTEIN"/>
    <property type="match status" value="1"/>
</dbReference>
<name>A0A916K533_9BACL</name>
<gene>
    <name evidence="2" type="ORF">PAESOLCIP111_04665</name>
</gene>
<dbReference type="AlphaFoldDB" id="A0A916K533"/>
<protein>
    <recommendedName>
        <fullName evidence="1">Acetyl xylan esterase domain-containing protein</fullName>
    </recommendedName>
</protein>
<dbReference type="PANTHER" id="PTHR22946">
    <property type="entry name" value="DIENELACTONE HYDROLASE DOMAIN-CONTAINING PROTEIN-RELATED"/>
    <property type="match status" value="1"/>
</dbReference>
<dbReference type="InterPro" id="IPR008391">
    <property type="entry name" value="AXE1_dom"/>
</dbReference>